<name>A0A516F0V1_BABDI</name>
<comment type="function">
    <text evidence="5">Multiubiquitin chain receptor involved in modulation of proteasomal degradation. Involved in nucleotide excision repair.</text>
</comment>
<dbReference type="InterPro" id="IPR036353">
    <property type="entry name" value="XPC-bd_sf"/>
</dbReference>
<keyword evidence="4 5" id="KW-0539">Nucleus</keyword>
<dbReference type="InterPro" id="IPR004806">
    <property type="entry name" value="Rad23"/>
</dbReference>
<evidence type="ECO:0000256" key="2">
    <source>
        <dbReference type="ARBA" id="ARBA00022763"/>
    </source>
</evidence>
<dbReference type="GO" id="GO:0003684">
    <property type="term" value="F:damaged DNA binding"/>
    <property type="evidence" value="ECO:0007669"/>
    <property type="project" value="UniProtKB-UniRule"/>
</dbReference>
<feature type="compositionally biased region" description="Polar residues" evidence="6">
    <location>
        <begin position="77"/>
        <end position="112"/>
    </location>
</feature>
<dbReference type="GO" id="GO:0005654">
    <property type="term" value="C:nucleoplasm"/>
    <property type="evidence" value="ECO:0007669"/>
    <property type="project" value="TreeGrafter"/>
</dbReference>
<organism evidence="9">
    <name type="scientific">Babesia divergens</name>
    <dbReference type="NCBI Taxonomy" id="32595"/>
    <lineage>
        <taxon>Eukaryota</taxon>
        <taxon>Sar</taxon>
        <taxon>Alveolata</taxon>
        <taxon>Apicomplexa</taxon>
        <taxon>Aconoidasida</taxon>
        <taxon>Piroplasmida</taxon>
        <taxon>Babesiidae</taxon>
        <taxon>Babesia</taxon>
    </lineage>
</organism>
<dbReference type="GO" id="GO:0006289">
    <property type="term" value="P:nucleotide-excision repair"/>
    <property type="evidence" value="ECO:0007669"/>
    <property type="project" value="UniProtKB-UniRule"/>
</dbReference>
<dbReference type="SUPFAM" id="SSF101238">
    <property type="entry name" value="XPC-binding domain"/>
    <property type="match status" value="1"/>
</dbReference>
<dbReference type="Gene3D" id="1.10.8.10">
    <property type="entry name" value="DNA helicase RuvA subunit, C-terminal domain"/>
    <property type="match status" value="2"/>
</dbReference>
<dbReference type="FunFam" id="1.10.8.10:FF:000002">
    <property type="entry name" value="UV excision repair protein RAD23 homolog"/>
    <property type="match status" value="1"/>
</dbReference>
<sequence>MKLKVKTLNNIEAEVDVDDGSSVEDLMRAVEASLPNMPSDRQKLIHSGKVLKRELKLSDYNDIKDGDKVIVIASKQPETPQSAPKAAVSSNAPTVSQSTPQPLAQPESQQPLDSAASKLVTGAELETNIARICEMGFPRPMVEQAMAAAFNNPERAVEFLSTGNIPRPSDVFGGRHMPGGESMGNLMGDTSVHDESLMSIQSHPSFQQLRQVIQSDPQMLQQLLETIGQTNPDLLQTIIENQDEFMELLHSRGGNEPYGGSFDGPNVVQLTEAEMEKVQRLEGLGFPRAAVIEAFLACDKNEELAANYLLENAHDFASED</sequence>
<comment type="similarity">
    <text evidence="5">Belongs to the RAD23 family.</text>
</comment>
<comment type="subcellular location">
    <subcellularLocation>
        <location evidence="5">Nucleus</location>
    </subcellularLocation>
    <subcellularLocation>
        <location evidence="5">Cytoplasm</location>
    </subcellularLocation>
</comment>
<dbReference type="PROSITE" id="PS50053">
    <property type="entry name" value="UBIQUITIN_2"/>
    <property type="match status" value="1"/>
</dbReference>
<reference evidence="9" key="1">
    <citation type="submission" date="2019-01" db="EMBL/GenBank/DDBJ databases">
        <authorList>
            <person name="Robbertse L."/>
            <person name="Sojka D."/>
        </authorList>
    </citation>
    <scope>NUCLEOTIDE SEQUENCE</scope>
</reference>
<dbReference type="InterPro" id="IPR000626">
    <property type="entry name" value="Ubiquitin-like_dom"/>
</dbReference>
<protein>
    <recommendedName>
        <fullName evidence="5">UV excision repair protein RAD23</fullName>
    </recommendedName>
</protein>
<dbReference type="Pfam" id="PF09280">
    <property type="entry name" value="XPC-binding"/>
    <property type="match status" value="1"/>
</dbReference>
<dbReference type="VEuPathDB" id="PiroplasmaDB:Bdiv_021700c"/>
<dbReference type="EMBL" id="MK357890">
    <property type="protein sequence ID" value="QDO72394.1"/>
    <property type="molecule type" value="mRNA"/>
</dbReference>
<dbReference type="InterPro" id="IPR015360">
    <property type="entry name" value="XPC-bd"/>
</dbReference>
<proteinExistence type="evidence at transcript level"/>
<dbReference type="SMART" id="SM00165">
    <property type="entry name" value="UBA"/>
    <property type="match status" value="2"/>
</dbReference>
<dbReference type="SUPFAM" id="SSF54236">
    <property type="entry name" value="Ubiquitin-like"/>
    <property type="match status" value="1"/>
</dbReference>
<dbReference type="GO" id="GO:0005829">
    <property type="term" value="C:cytosol"/>
    <property type="evidence" value="ECO:0007669"/>
    <property type="project" value="TreeGrafter"/>
</dbReference>
<feature type="domain" description="UBA" evidence="7">
    <location>
        <begin position="272"/>
        <end position="312"/>
    </location>
</feature>
<dbReference type="CDD" id="cd14280">
    <property type="entry name" value="UBA1_Rad23_like"/>
    <property type="match status" value="1"/>
</dbReference>
<dbReference type="PANTHER" id="PTHR10621">
    <property type="entry name" value="UV EXCISION REPAIR PROTEIN RAD23"/>
    <property type="match status" value="1"/>
</dbReference>
<evidence type="ECO:0000259" key="7">
    <source>
        <dbReference type="PROSITE" id="PS50030"/>
    </source>
</evidence>
<dbReference type="GO" id="GO:0031593">
    <property type="term" value="F:polyubiquitin modification-dependent protein binding"/>
    <property type="evidence" value="ECO:0007669"/>
    <property type="project" value="UniProtKB-UniRule"/>
</dbReference>
<keyword evidence="3 5" id="KW-0234">DNA repair</keyword>
<evidence type="ECO:0000256" key="1">
    <source>
        <dbReference type="ARBA" id="ARBA00022737"/>
    </source>
</evidence>
<feature type="domain" description="Ubiquitin-like" evidence="8">
    <location>
        <begin position="1"/>
        <end position="61"/>
    </location>
</feature>
<evidence type="ECO:0000256" key="5">
    <source>
        <dbReference type="RuleBase" id="RU367049"/>
    </source>
</evidence>
<dbReference type="InterPro" id="IPR029071">
    <property type="entry name" value="Ubiquitin-like_domsf"/>
</dbReference>
<dbReference type="Gene3D" id="3.10.20.90">
    <property type="entry name" value="Phosphatidylinositol 3-kinase Catalytic Subunit, Chain A, domain 1"/>
    <property type="match status" value="1"/>
</dbReference>
<dbReference type="InterPro" id="IPR006636">
    <property type="entry name" value="STI1_HS-bd"/>
</dbReference>
<evidence type="ECO:0000256" key="3">
    <source>
        <dbReference type="ARBA" id="ARBA00023204"/>
    </source>
</evidence>
<evidence type="ECO:0000256" key="4">
    <source>
        <dbReference type="ARBA" id="ARBA00023242"/>
    </source>
</evidence>
<evidence type="ECO:0000313" key="9">
    <source>
        <dbReference type="EMBL" id="QDO72394.1"/>
    </source>
</evidence>
<dbReference type="SMART" id="SM00213">
    <property type="entry name" value="UBQ"/>
    <property type="match status" value="1"/>
</dbReference>
<dbReference type="Pfam" id="PF00627">
    <property type="entry name" value="UBA"/>
    <property type="match status" value="2"/>
</dbReference>
<dbReference type="PRINTS" id="PR01839">
    <property type="entry name" value="RAD23PROTEIN"/>
</dbReference>
<dbReference type="GO" id="GO:0043130">
    <property type="term" value="F:ubiquitin binding"/>
    <property type="evidence" value="ECO:0007669"/>
    <property type="project" value="UniProtKB-UniRule"/>
</dbReference>
<dbReference type="AlphaFoldDB" id="A0A516F0V1"/>
<evidence type="ECO:0000259" key="8">
    <source>
        <dbReference type="PROSITE" id="PS50053"/>
    </source>
</evidence>
<keyword evidence="1" id="KW-0677">Repeat</keyword>
<keyword evidence="5" id="KW-0963">Cytoplasm</keyword>
<dbReference type="InterPro" id="IPR009060">
    <property type="entry name" value="UBA-like_sf"/>
</dbReference>
<dbReference type="InterPro" id="IPR015940">
    <property type="entry name" value="UBA"/>
</dbReference>
<evidence type="ECO:0000256" key="6">
    <source>
        <dbReference type="SAM" id="MobiDB-lite"/>
    </source>
</evidence>
<dbReference type="FunFam" id="1.10.8.10:FF:000003">
    <property type="entry name" value="UV excision repair protein RAD23 homolog"/>
    <property type="match status" value="1"/>
</dbReference>
<dbReference type="PROSITE" id="PS50030">
    <property type="entry name" value="UBA"/>
    <property type="match status" value="2"/>
</dbReference>
<keyword evidence="2 5" id="KW-0227">DNA damage</keyword>
<accession>A0A516F0V1</accession>
<dbReference type="Pfam" id="PF00240">
    <property type="entry name" value="ubiquitin"/>
    <property type="match status" value="1"/>
</dbReference>
<dbReference type="GO" id="GO:0043161">
    <property type="term" value="P:proteasome-mediated ubiquitin-dependent protein catabolic process"/>
    <property type="evidence" value="ECO:0007669"/>
    <property type="project" value="UniProtKB-UniRule"/>
</dbReference>
<dbReference type="CDD" id="cd01805">
    <property type="entry name" value="Ubl_Rad23"/>
    <property type="match status" value="1"/>
</dbReference>
<dbReference type="PANTHER" id="PTHR10621:SF0">
    <property type="entry name" value="UV EXCISION REPAIR PROTEIN RAD23"/>
    <property type="match status" value="1"/>
</dbReference>
<dbReference type="GO" id="GO:0070628">
    <property type="term" value="F:proteasome binding"/>
    <property type="evidence" value="ECO:0007669"/>
    <property type="project" value="TreeGrafter"/>
</dbReference>
<dbReference type="SMART" id="SM00727">
    <property type="entry name" value="STI1"/>
    <property type="match status" value="1"/>
</dbReference>
<feature type="region of interest" description="Disordered" evidence="6">
    <location>
        <begin position="77"/>
        <end position="116"/>
    </location>
</feature>
<dbReference type="Gene3D" id="1.10.10.540">
    <property type="entry name" value="XPC-binding domain"/>
    <property type="match status" value="1"/>
</dbReference>
<feature type="domain" description="UBA" evidence="7">
    <location>
        <begin position="123"/>
        <end position="163"/>
    </location>
</feature>
<dbReference type="SUPFAM" id="SSF46934">
    <property type="entry name" value="UBA-like"/>
    <property type="match status" value="2"/>
</dbReference>